<comment type="caution">
    <text evidence="1">The sequence shown here is derived from an EMBL/GenBank/DDBJ whole genome shotgun (WGS) entry which is preliminary data.</text>
</comment>
<protein>
    <submittedName>
        <fullName evidence="1">Uncharacterized protein</fullName>
    </submittedName>
</protein>
<organism evidence="1 2">
    <name type="scientific">Sphingobium lactosutens DS20</name>
    <dbReference type="NCBI Taxonomy" id="1331060"/>
    <lineage>
        <taxon>Bacteria</taxon>
        <taxon>Pseudomonadati</taxon>
        <taxon>Pseudomonadota</taxon>
        <taxon>Alphaproteobacteria</taxon>
        <taxon>Sphingomonadales</taxon>
        <taxon>Sphingomonadaceae</taxon>
        <taxon>Sphingobium</taxon>
    </lineage>
</organism>
<dbReference type="Proteomes" id="UP000015531">
    <property type="component" value="Unassembled WGS sequence"/>
</dbReference>
<gene>
    <name evidence="1" type="ORF">RLDS_14345</name>
</gene>
<proteinExistence type="predicted"/>
<evidence type="ECO:0000313" key="1">
    <source>
        <dbReference type="EMBL" id="EQB14102.1"/>
    </source>
</evidence>
<keyword evidence="2" id="KW-1185">Reference proteome</keyword>
<sequence>MKTSPKEASYLYVDTAAREEATMRRMLATLPSHKPISKRKIVESERMHNAASLAFW</sequence>
<dbReference type="AlphaFoldDB" id="T0HM69"/>
<dbReference type="EMBL" id="ATDP01000092">
    <property type="protein sequence ID" value="EQB14102.1"/>
    <property type="molecule type" value="Genomic_DNA"/>
</dbReference>
<name>T0HM69_9SPHN</name>
<reference evidence="1 2" key="1">
    <citation type="journal article" date="2013" name="Genome Announc.">
        <title>Draft Genome Sequence of Sphingobium lactosutens Strain DS20T, Isolated from a Hexachlorocyclohexane Dumpsite.</title>
        <authorList>
            <person name="Kumar R."/>
            <person name="Dwivedi V."/>
            <person name="Negi V."/>
            <person name="Khurana J.P."/>
            <person name="Lal R."/>
        </authorList>
    </citation>
    <scope>NUCLEOTIDE SEQUENCE [LARGE SCALE GENOMIC DNA]</scope>
    <source>
        <strain evidence="1 2">DS20</strain>
    </source>
</reference>
<accession>T0HM69</accession>
<evidence type="ECO:0000313" key="2">
    <source>
        <dbReference type="Proteomes" id="UP000015531"/>
    </source>
</evidence>